<name>A0ABR4FRB8_9EURO</name>
<dbReference type="InterPro" id="IPR016181">
    <property type="entry name" value="Acyl_CoA_acyltransferase"/>
</dbReference>
<dbReference type="InterPro" id="IPR000182">
    <property type="entry name" value="GNAT_dom"/>
</dbReference>
<dbReference type="Proteomes" id="UP001610563">
    <property type="component" value="Unassembled WGS sequence"/>
</dbReference>
<reference evidence="2 3" key="1">
    <citation type="submission" date="2024-07" db="EMBL/GenBank/DDBJ databases">
        <title>Section-level genome sequencing and comparative genomics of Aspergillus sections Usti and Cavernicolus.</title>
        <authorList>
            <consortium name="Lawrence Berkeley National Laboratory"/>
            <person name="Nybo J.L."/>
            <person name="Vesth T.C."/>
            <person name="Theobald S."/>
            <person name="Frisvad J.C."/>
            <person name="Larsen T.O."/>
            <person name="Kjaerboelling I."/>
            <person name="Rothschild-Mancinelli K."/>
            <person name="Lyhne E.K."/>
            <person name="Kogle M.E."/>
            <person name="Barry K."/>
            <person name="Clum A."/>
            <person name="Na H."/>
            <person name="Ledsgaard L."/>
            <person name="Lin J."/>
            <person name="Lipzen A."/>
            <person name="Kuo A."/>
            <person name="Riley R."/>
            <person name="Mondo S."/>
            <person name="Labutti K."/>
            <person name="Haridas S."/>
            <person name="Pangalinan J."/>
            <person name="Salamov A.A."/>
            <person name="Simmons B.A."/>
            <person name="Magnuson J.K."/>
            <person name="Chen J."/>
            <person name="Drula E."/>
            <person name="Henrissat B."/>
            <person name="Wiebenga A."/>
            <person name="Lubbers R.J."/>
            <person name="Gomes A.C."/>
            <person name="Makela M.R."/>
            <person name="Stajich J."/>
            <person name="Grigoriev I.V."/>
            <person name="Mortensen U.H."/>
            <person name="De Vries R.P."/>
            <person name="Baker S.E."/>
            <person name="Andersen M.R."/>
        </authorList>
    </citation>
    <scope>NUCLEOTIDE SEQUENCE [LARGE SCALE GENOMIC DNA]</scope>
    <source>
        <strain evidence="2 3">CBS 209.92</strain>
    </source>
</reference>
<evidence type="ECO:0000313" key="3">
    <source>
        <dbReference type="Proteomes" id="UP001610563"/>
    </source>
</evidence>
<keyword evidence="3" id="KW-1185">Reference proteome</keyword>
<proteinExistence type="predicted"/>
<dbReference type="PROSITE" id="PS51186">
    <property type="entry name" value="GNAT"/>
    <property type="match status" value="1"/>
</dbReference>
<gene>
    <name evidence="2" type="ORF">BJX66DRAFT_342706</name>
</gene>
<accession>A0ABR4FRB8</accession>
<comment type="caution">
    <text evidence="2">The sequence shown here is derived from an EMBL/GenBank/DDBJ whole genome shotgun (WGS) entry which is preliminary data.</text>
</comment>
<dbReference type="EMBL" id="JBFTWV010000133">
    <property type="protein sequence ID" value="KAL2785798.1"/>
    <property type="molecule type" value="Genomic_DNA"/>
</dbReference>
<sequence length="202" mass="22954">MSFLMRKAKSADLDDVLSILHARVDWLRNRGNQQWTTSGSFRRRMTAFITNGHTWVLVDETQNETVATITAETEADARYWTETDKQTPALYISKMATAVHRRGERLGELLIAWSRDLAAQMGLEIVRWDAWRTNVRLHDWYRATGAKYVRMAGVENPGDDLWTELEASGSQIGDVMKISPSGALFEIQAGLVLDLQVRTILN</sequence>
<dbReference type="Gene3D" id="3.40.630.30">
    <property type="match status" value="1"/>
</dbReference>
<evidence type="ECO:0000313" key="2">
    <source>
        <dbReference type="EMBL" id="KAL2785798.1"/>
    </source>
</evidence>
<evidence type="ECO:0000259" key="1">
    <source>
        <dbReference type="PROSITE" id="PS51186"/>
    </source>
</evidence>
<dbReference type="Pfam" id="PF00583">
    <property type="entry name" value="Acetyltransf_1"/>
    <property type="match status" value="1"/>
</dbReference>
<dbReference type="SUPFAM" id="SSF55729">
    <property type="entry name" value="Acyl-CoA N-acyltransferases (Nat)"/>
    <property type="match status" value="1"/>
</dbReference>
<protein>
    <recommendedName>
        <fullName evidence="1">N-acetyltransferase domain-containing protein</fullName>
    </recommendedName>
</protein>
<feature type="domain" description="N-acetyltransferase" evidence="1">
    <location>
        <begin position="3"/>
        <end position="168"/>
    </location>
</feature>
<organism evidence="2 3">
    <name type="scientific">Aspergillus keveii</name>
    <dbReference type="NCBI Taxonomy" id="714993"/>
    <lineage>
        <taxon>Eukaryota</taxon>
        <taxon>Fungi</taxon>
        <taxon>Dikarya</taxon>
        <taxon>Ascomycota</taxon>
        <taxon>Pezizomycotina</taxon>
        <taxon>Eurotiomycetes</taxon>
        <taxon>Eurotiomycetidae</taxon>
        <taxon>Eurotiales</taxon>
        <taxon>Aspergillaceae</taxon>
        <taxon>Aspergillus</taxon>
        <taxon>Aspergillus subgen. Nidulantes</taxon>
    </lineage>
</organism>